<evidence type="ECO:0000256" key="3">
    <source>
        <dbReference type="ARBA" id="ARBA00022692"/>
    </source>
</evidence>
<accession>A0A7M3MI14</accession>
<dbReference type="RefSeq" id="WP_144301694.1">
    <property type="nucleotide sequence ID" value="NZ_QMIE01000002.1"/>
</dbReference>
<sequence>MFLSLKIALSSLAAHKLRAVLAMLGIFLGALALTGVQHVSSGLVRKAEIEIEKLGPNLFMALAGDVRFRRSGSVSTSDRAATFTLADAQALIHGLPWATSGAPYVTKQLDVRFGPTKVPSMVVGTTPAYRNVRNLQLAHGRFITEKDTDERAMVCVMGNTVATKLFGNPAEALGQKVLYVRAPMRVIGVLAPMGADIVGTDQDEQVFVPITTLMRRMANQDHITGVYINLRRTEDAAQAKETATAILRERHSITAGKSDDFSVLTARDTVQLQQQALDLVKTLGVISSSISFAVGGLGILSIMILLVRSRQLEIGVRRAVGATRPDIVRQFLLESGLMATVGGGLGVGLALGILAAVSATIDFPFAVEPVLAGLAVVGSALLGLAAGAYPAWQASRLEILDVLR</sequence>
<evidence type="ECO:0000259" key="9">
    <source>
        <dbReference type="Pfam" id="PF12704"/>
    </source>
</evidence>
<comment type="similarity">
    <text evidence="6">Belongs to the ABC-4 integral membrane protein family.</text>
</comment>
<comment type="caution">
    <text evidence="10">The sequence shown here is derived from an EMBL/GenBank/DDBJ whole genome shotgun (WGS) entry which is preliminary data.</text>
</comment>
<dbReference type="AlphaFoldDB" id="A0A7M3MI14"/>
<name>A0A7M3MI14_9BACT</name>
<feature type="transmembrane region" description="Helical" evidence="7">
    <location>
        <begin position="283"/>
        <end position="307"/>
    </location>
</feature>
<dbReference type="InterPro" id="IPR003838">
    <property type="entry name" value="ABC3_permease_C"/>
</dbReference>
<proteinExistence type="inferred from homology"/>
<comment type="subcellular location">
    <subcellularLocation>
        <location evidence="1">Cell membrane</location>
        <topology evidence="1">Multi-pass membrane protein</topology>
    </subcellularLocation>
</comment>
<dbReference type="Proteomes" id="UP000448292">
    <property type="component" value="Unassembled WGS sequence"/>
</dbReference>
<feature type="domain" description="ABC3 transporter permease C-terminal" evidence="8">
    <location>
        <begin position="287"/>
        <end position="398"/>
    </location>
</feature>
<evidence type="ECO:0000256" key="5">
    <source>
        <dbReference type="ARBA" id="ARBA00023136"/>
    </source>
</evidence>
<evidence type="ECO:0000256" key="7">
    <source>
        <dbReference type="SAM" id="Phobius"/>
    </source>
</evidence>
<keyword evidence="4 7" id="KW-1133">Transmembrane helix</keyword>
<feature type="transmembrane region" description="Helical" evidence="7">
    <location>
        <begin position="370"/>
        <end position="392"/>
    </location>
</feature>
<evidence type="ECO:0000256" key="6">
    <source>
        <dbReference type="ARBA" id="ARBA00038076"/>
    </source>
</evidence>
<evidence type="ECO:0000256" key="2">
    <source>
        <dbReference type="ARBA" id="ARBA00022475"/>
    </source>
</evidence>
<keyword evidence="3 7" id="KW-0812">Transmembrane</keyword>
<keyword evidence="11" id="KW-1185">Reference proteome</keyword>
<feature type="transmembrane region" description="Helical" evidence="7">
    <location>
        <begin position="337"/>
        <end position="358"/>
    </location>
</feature>
<dbReference type="InterPro" id="IPR025857">
    <property type="entry name" value="MacB_PCD"/>
</dbReference>
<organism evidence="10 11">
    <name type="scientific">Oceanidesulfovibrio indonesiensis</name>
    <dbReference type="NCBI Taxonomy" id="54767"/>
    <lineage>
        <taxon>Bacteria</taxon>
        <taxon>Pseudomonadati</taxon>
        <taxon>Thermodesulfobacteriota</taxon>
        <taxon>Desulfovibrionia</taxon>
        <taxon>Desulfovibrionales</taxon>
        <taxon>Desulfovibrionaceae</taxon>
        <taxon>Oceanidesulfovibrio</taxon>
    </lineage>
</organism>
<dbReference type="GO" id="GO:0005886">
    <property type="term" value="C:plasma membrane"/>
    <property type="evidence" value="ECO:0007669"/>
    <property type="project" value="UniProtKB-SubCell"/>
</dbReference>
<dbReference type="GO" id="GO:0022857">
    <property type="term" value="F:transmembrane transporter activity"/>
    <property type="evidence" value="ECO:0007669"/>
    <property type="project" value="TreeGrafter"/>
</dbReference>
<dbReference type="PANTHER" id="PTHR30572">
    <property type="entry name" value="MEMBRANE COMPONENT OF TRANSPORTER-RELATED"/>
    <property type="match status" value="1"/>
</dbReference>
<evidence type="ECO:0000313" key="10">
    <source>
        <dbReference type="EMBL" id="TVM19336.1"/>
    </source>
</evidence>
<reference evidence="10 11" key="1">
    <citation type="submission" date="2018-06" db="EMBL/GenBank/DDBJ databases">
        <title>Complete genome of Desulfovibrio indonesiensis P37SLT.</title>
        <authorList>
            <person name="Crispim J.S."/>
            <person name="Vidigal P.M.P."/>
            <person name="Silva L.C.F."/>
            <person name="Laguardia C.N."/>
            <person name="Araujo L.C."/>
            <person name="Dias R.S."/>
            <person name="Sousa M.P."/>
            <person name="Paula S.O."/>
            <person name="Silva C."/>
        </authorList>
    </citation>
    <scope>NUCLEOTIDE SEQUENCE [LARGE SCALE GENOMIC DNA]</scope>
    <source>
        <strain evidence="10 11">P37SLT</strain>
    </source>
</reference>
<dbReference type="PANTHER" id="PTHR30572:SF4">
    <property type="entry name" value="ABC TRANSPORTER PERMEASE YTRF"/>
    <property type="match status" value="1"/>
</dbReference>
<dbReference type="EMBL" id="QMIE01000002">
    <property type="protein sequence ID" value="TVM19336.1"/>
    <property type="molecule type" value="Genomic_DNA"/>
</dbReference>
<dbReference type="InterPro" id="IPR050250">
    <property type="entry name" value="Macrolide_Exporter_MacB"/>
</dbReference>
<evidence type="ECO:0000259" key="8">
    <source>
        <dbReference type="Pfam" id="PF02687"/>
    </source>
</evidence>
<feature type="domain" description="MacB-like periplasmic core" evidence="9">
    <location>
        <begin position="20"/>
        <end position="245"/>
    </location>
</feature>
<evidence type="ECO:0000313" key="11">
    <source>
        <dbReference type="Proteomes" id="UP000448292"/>
    </source>
</evidence>
<evidence type="ECO:0000256" key="1">
    <source>
        <dbReference type="ARBA" id="ARBA00004651"/>
    </source>
</evidence>
<dbReference type="Pfam" id="PF02687">
    <property type="entry name" value="FtsX"/>
    <property type="match status" value="1"/>
</dbReference>
<evidence type="ECO:0000256" key="4">
    <source>
        <dbReference type="ARBA" id="ARBA00022989"/>
    </source>
</evidence>
<dbReference type="Pfam" id="PF12704">
    <property type="entry name" value="MacB_PCD"/>
    <property type="match status" value="1"/>
</dbReference>
<protein>
    <submittedName>
        <fullName evidence="10">ABC transporter permease</fullName>
    </submittedName>
</protein>
<dbReference type="OrthoDB" id="9770099at2"/>
<keyword evidence="5 7" id="KW-0472">Membrane</keyword>
<gene>
    <name evidence="10" type="ORF">DPQ33_02965</name>
</gene>
<keyword evidence="2" id="KW-1003">Cell membrane</keyword>